<keyword evidence="2" id="KW-1185">Reference proteome</keyword>
<protein>
    <submittedName>
        <fullName evidence="1">Uncharacterized protein</fullName>
    </submittedName>
</protein>
<dbReference type="RefSeq" id="YP_009149696.1">
    <property type="nucleotide sequence ID" value="NC_027355.1"/>
</dbReference>
<reference evidence="2" key="1">
    <citation type="submission" date="2014-01" db="EMBL/GenBank/DDBJ databases">
        <title>Genomic and Proteomic Analysis of Broad Host Range Virulent Bacillus Group Phage BCP8-2 Leading To the Creation of New Genus within Myoviruses.</title>
        <authorList>
            <person name="Bandara N."/>
            <person name="Asare P.T."/>
            <person name="Kim K.P."/>
        </authorList>
    </citation>
    <scope>NUCLEOTIDE SEQUENCE [LARGE SCALE GENOMIC DNA]</scope>
</reference>
<organism evidence="1 2">
    <name type="scientific">Bacillus phage BCP8-2</name>
    <dbReference type="NCBI Taxonomy" id="1129192"/>
    <lineage>
        <taxon>Viruses</taxon>
        <taxon>Duplodnaviria</taxon>
        <taxon>Heunggongvirae</taxon>
        <taxon>Uroviricota</taxon>
        <taxon>Caudoviricetes</taxon>
        <taxon>Herelleviridae</taxon>
        <taxon>Bastillevirinae</taxon>
        <taxon>Caeruleovirus</taxon>
        <taxon>Caeruleovirus BCP82</taxon>
    </lineage>
</organism>
<dbReference type="OrthoDB" id="12513at10239"/>
<dbReference type="GeneID" id="24723399"/>
<evidence type="ECO:0000313" key="1">
    <source>
        <dbReference type="EMBL" id="AHJ87173.1"/>
    </source>
</evidence>
<proteinExistence type="predicted"/>
<dbReference type="KEGG" id="vg:24723399"/>
<sequence length="159" mass="18632">MSETVDITQYDKIEYVAYTSLKDKLEALLRGEVLLVKNFERRMNLDVLIRVVDKRFTVSQMSYDIIEDPSNARYWVTFNVGINDLSLFSVFKFDDKVFSYKNKFRVDDRVDYISTTGTKDAAIVEAVYVSKTDPEVFVYKLSREDELYEEKDIVAIKPM</sequence>
<accession>A0A0E3D9T3</accession>
<dbReference type="Proteomes" id="UP000033014">
    <property type="component" value="Segment"/>
</dbReference>
<gene>
    <name evidence="1" type="ORF">BCP8-2_135</name>
</gene>
<dbReference type="EMBL" id="KJ081346">
    <property type="protein sequence ID" value="AHJ87173.1"/>
    <property type="molecule type" value="Genomic_DNA"/>
</dbReference>
<reference evidence="1 2" key="2">
    <citation type="journal article" date="2015" name="Arch. Virol.">
        <title>Complete genome sequence analysis and identification of putative metallo-beta-lactamase and SpoIIIE homologs in Bacillus cereus group phage BCP8-2, a new member of the proposed Bastille-like group.</title>
        <authorList>
            <person name="Asare P.T."/>
            <person name="Bandara N."/>
            <person name="Jeong T.Y."/>
            <person name="Ryu S."/>
            <person name="Klumpp J."/>
            <person name="Kim K.P."/>
        </authorList>
    </citation>
    <scope>NUCLEOTIDE SEQUENCE [LARGE SCALE GENOMIC DNA]</scope>
    <source>
        <strain evidence="1">BCP8-2</strain>
    </source>
</reference>
<evidence type="ECO:0000313" key="2">
    <source>
        <dbReference type="Proteomes" id="UP000033014"/>
    </source>
</evidence>
<name>A0A0E3D9T3_9CAUD</name>